<proteinExistence type="predicted"/>
<feature type="non-terminal residue" evidence="1">
    <location>
        <position position="125"/>
    </location>
</feature>
<accession>X1Q828</accession>
<gene>
    <name evidence="1" type="ORF">S06H3_59079</name>
</gene>
<sequence length="125" mass="14950">MKKGSFVEFFDDSEIAQNYEDRKERIEKGGLMMKVFNETSFLEGKPFWLKDLFGKVNSFCLDELQKGVTVTHLETYTRYSFNNLMFCKIKGKLECLKIYLKLRYSELESPPEWVRDYAKISRQTW</sequence>
<dbReference type="EMBL" id="BARV01038327">
    <property type="protein sequence ID" value="GAI47210.1"/>
    <property type="molecule type" value="Genomic_DNA"/>
</dbReference>
<comment type="caution">
    <text evidence="1">The sequence shown here is derived from an EMBL/GenBank/DDBJ whole genome shotgun (WGS) entry which is preliminary data.</text>
</comment>
<dbReference type="AlphaFoldDB" id="X1Q828"/>
<evidence type="ECO:0000313" key="1">
    <source>
        <dbReference type="EMBL" id="GAI47210.1"/>
    </source>
</evidence>
<name>X1Q828_9ZZZZ</name>
<protein>
    <submittedName>
        <fullName evidence="1">Uncharacterized protein</fullName>
    </submittedName>
</protein>
<organism evidence="1">
    <name type="scientific">marine sediment metagenome</name>
    <dbReference type="NCBI Taxonomy" id="412755"/>
    <lineage>
        <taxon>unclassified sequences</taxon>
        <taxon>metagenomes</taxon>
        <taxon>ecological metagenomes</taxon>
    </lineage>
</organism>
<reference evidence="1" key="1">
    <citation type="journal article" date="2014" name="Front. Microbiol.">
        <title>High frequency of phylogenetically diverse reductive dehalogenase-homologous genes in deep subseafloor sedimentary metagenomes.</title>
        <authorList>
            <person name="Kawai M."/>
            <person name="Futagami T."/>
            <person name="Toyoda A."/>
            <person name="Takaki Y."/>
            <person name="Nishi S."/>
            <person name="Hori S."/>
            <person name="Arai W."/>
            <person name="Tsubouchi T."/>
            <person name="Morono Y."/>
            <person name="Uchiyama I."/>
            <person name="Ito T."/>
            <person name="Fujiyama A."/>
            <person name="Inagaki F."/>
            <person name="Takami H."/>
        </authorList>
    </citation>
    <scope>NUCLEOTIDE SEQUENCE</scope>
    <source>
        <strain evidence="1">Expedition CK06-06</strain>
    </source>
</reference>